<dbReference type="OrthoDB" id="5241403at2759"/>
<organism evidence="3 4">
    <name type="scientific">Fusarium austroafricanum</name>
    <dbReference type="NCBI Taxonomy" id="2364996"/>
    <lineage>
        <taxon>Eukaryota</taxon>
        <taxon>Fungi</taxon>
        <taxon>Dikarya</taxon>
        <taxon>Ascomycota</taxon>
        <taxon>Pezizomycotina</taxon>
        <taxon>Sordariomycetes</taxon>
        <taxon>Hypocreomycetidae</taxon>
        <taxon>Hypocreales</taxon>
        <taxon>Nectriaceae</taxon>
        <taxon>Fusarium</taxon>
        <taxon>Fusarium concolor species complex</taxon>
    </lineage>
</organism>
<sequence length="605" mass="64810">MVFATTYANIDAQIATQCGPSHENHLFNLSPNIYASLQLGTWQFAQGGNGQTINLKIPITTGVFHGASGVHNLGGQSIIIGVSLQWVAEPGPIQFSISSNVFMLQSELNISPTATNDIIQAFAASNVTLSPSATIMVVTDQFSWKITDLPQGRSFYVYSNTSDSLLQVQQYAVNKLVVNPQGSTNPATVISAGSISDTTDASTFKELISNNIDMIVSSFQFAFATVYSLPQSVQPATLTWLRPISSEYAVFEPVNPNTDNCVFAILSMVNNNVNSNPIFQVDANVIPPNCTSGLLISPTMFLNNLLAPSVYKLFIQSDQSDFTVDENNLSITNTATIGWANIRMDSTQGLVLSVNEGGFSMSAENDRITMSISNQSYPIHTDPTTVVQTDFNFTGQFQLALEQGKGSKKVLWFDVPGDQPGITDVSVTMNQSNHETDNMIFGLINGMFRINIDPDDCDSLAQKAENAKTINAGTVKADATAAGIQSALQGCLSDPQTQGKFVEHASAAAVKMFDGALVDTGEARIWASVAKLCAHLSVLTSPFGGGQEAVLSMLQVAAKSRWENMPPFNNFANTATSGFSFGGLSDFDIELVNLAGSFQIGFTSS</sequence>
<keyword evidence="1" id="KW-0843">Virulence</keyword>
<dbReference type="Proteomes" id="UP000605986">
    <property type="component" value="Unassembled WGS sequence"/>
</dbReference>
<dbReference type="InterPro" id="IPR010567">
    <property type="entry name" value="OrfX2/OrfX3/P47"/>
</dbReference>
<reference evidence="3" key="1">
    <citation type="submission" date="2020-01" db="EMBL/GenBank/DDBJ databases">
        <title>Identification and distribution of gene clusters putatively required for synthesis of sphingolipid metabolism inhibitors in phylogenetically diverse species of the filamentous fungus Fusarium.</title>
        <authorList>
            <person name="Kim H.-S."/>
            <person name="Busman M."/>
            <person name="Brown D.W."/>
            <person name="Divon H."/>
            <person name="Uhlig S."/>
            <person name="Proctor R.H."/>
        </authorList>
    </citation>
    <scope>NUCLEOTIDE SEQUENCE</scope>
    <source>
        <strain evidence="3">NRRL 53441</strain>
    </source>
</reference>
<name>A0A8H4KJ52_9HYPO</name>
<evidence type="ECO:0000259" key="2">
    <source>
        <dbReference type="Pfam" id="PF06597"/>
    </source>
</evidence>
<gene>
    <name evidence="3" type="ORF">F53441_6627</name>
</gene>
<dbReference type="AlphaFoldDB" id="A0A8H4KJ52"/>
<keyword evidence="4" id="KW-1185">Reference proteome</keyword>
<protein>
    <recommendedName>
        <fullName evidence="2">Protein OrfX2/OrfX3/P47 domain-containing protein</fullName>
    </recommendedName>
</protein>
<dbReference type="Pfam" id="PF06597">
    <property type="entry name" value="Clostridium_P47"/>
    <property type="match status" value="1"/>
</dbReference>
<feature type="domain" description="Protein OrfX2/OrfX3/P47" evidence="2">
    <location>
        <begin position="216"/>
        <end position="408"/>
    </location>
</feature>
<proteinExistence type="predicted"/>
<accession>A0A8H4KJ52</accession>
<dbReference type="EMBL" id="JAADJG010000253">
    <property type="protein sequence ID" value="KAF4450193.1"/>
    <property type="molecule type" value="Genomic_DNA"/>
</dbReference>
<comment type="caution">
    <text evidence="3">The sequence shown here is derived from an EMBL/GenBank/DDBJ whole genome shotgun (WGS) entry which is preliminary data.</text>
</comment>
<evidence type="ECO:0000256" key="1">
    <source>
        <dbReference type="ARBA" id="ARBA00023026"/>
    </source>
</evidence>
<evidence type="ECO:0000313" key="3">
    <source>
        <dbReference type="EMBL" id="KAF4450193.1"/>
    </source>
</evidence>
<evidence type="ECO:0000313" key="4">
    <source>
        <dbReference type="Proteomes" id="UP000605986"/>
    </source>
</evidence>